<evidence type="ECO:0000313" key="2">
    <source>
        <dbReference type="Proteomes" id="UP000689195"/>
    </source>
</evidence>
<protein>
    <submittedName>
        <fullName evidence="1">Uncharacterized protein</fullName>
    </submittedName>
</protein>
<accession>A0A8S1XPF0</accession>
<dbReference type="EMBL" id="CAJJDO010000132">
    <property type="protein sequence ID" value="CAD8202940.1"/>
    <property type="molecule type" value="Genomic_DNA"/>
</dbReference>
<proteinExistence type="predicted"/>
<reference evidence="1" key="1">
    <citation type="submission" date="2021-01" db="EMBL/GenBank/DDBJ databases">
        <authorList>
            <consortium name="Genoscope - CEA"/>
            <person name="William W."/>
        </authorList>
    </citation>
    <scope>NUCLEOTIDE SEQUENCE</scope>
</reference>
<evidence type="ECO:0000313" key="1">
    <source>
        <dbReference type="EMBL" id="CAD8202940.1"/>
    </source>
</evidence>
<gene>
    <name evidence="1" type="ORF">PPENT_87.1.T1320123</name>
</gene>
<sequence>MLQEKVLTMNINSTTVAFINFDYLISNEKEINQDQLKSFIDDKKINLIITTRTKEELRFMKNIRIIKIDQKEDEESIYKANIEIQKHKGNFFYLFDNYIAILKYIICLKITYNYISKIQNLDKETKRIIKDFGLQSFFESYNIYLSNESTNISDIQIIQEQYNLPTPISIPEFKIEQDNKWIN</sequence>
<organism evidence="1 2">
    <name type="scientific">Paramecium pentaurelia</name>
    <dbReference type="NCBI Taxonomy" id="43138"/>
    <lineage>
        <taxon>Eukaryota</taxon>
        <taxon>Sar</taxon>
        <taxon>Alveolata</taxon>
        <taxon>Ciliophora</taxon>
        <taxon>Intramacronucleata</taxon>
        <taxon>Oligohymenophorea</taxon>
        <taxon>Peniculida</taxon>
        <taxon>Parameciidae</taxon>
        <taxon>Paramecium</taxon>
    </lineage>
</organism>
<name>A0A8S1XPF0_9CILI</name>
<dbReference type="Proteomes" id="UP000689195">
    <property type="component" value="Unassembled WGS sequence"/>
</dbReference>
<keyword evidence="2" id="KW-1185">Reference proteome</keyword>
<dbReference type="AlphaFoldDB" id="A0A8S1XPF0"/>
<dbReference type="OrthoDB" id="323110at2759"/>
<comment type="caution">
    <text evidence="1">The sequence shown here is derived from an EMBL/GenBank/DDBJ whole genome shotgun (WGS) entry which is preliminary data.</text>
</comment>